<dbReference type="PROSITE" id="PS00063">
    <property type="entry name" value="ALDOKETO_REDUCTASE_3"/>
    <property type="match status" value="1"/>
</dbReference>
<dbReference type="RefSeq" id="WP_204604191.1">
    <property type="nucleotide sequence ID" value="NZ_JBHSED010000070.1"/>
</dbReference>
<sequence>MSPTVAQHLQDSVKLNNGVQMPWFGLGVFKVQEGREVIDSVKTAIKHGYRSIDTAAVYKNEEGVGQALAEAIQQYSVPREDIFVTSKVWNADQGFQTTLDAFDLSLKKLGLDYLDLYLVHWPVKGKYKETWKALEQLYKSGKVRAIGVSNFHVHHLEDILEDAEFIPAVDQVELHPYLSQVELREYAQAKGIQIEAWSPLAQGRVLNDAVIQSLAAKYGRTTAQIVLRWNLQSGIVTIPKSIQEPRIIQNADLFGFELSAEDMSLIDNLNKNERVGADPDNFNF</sequence>
<comment type="caution">
    <text evidence="5">The sequence shown here is derived from an EMBL/GenBank/DDBJ whole genome shotgun (WGS) entry which is preliminary data.</text>
</comment>
<keyword evidence="3" id="KW-0560">Oxidoreductase</keyword>
<evidence type="ECO:0000256" key="2">
    <source>
        <dbReference type="ARBA" id="ARBA00022857"/>
    </source>
</evidence>
<dbReference type="PROSITE" id="PS00798">
    <property type="entry name" value="ALDOKETO_REDUCTASE_1"/>
    <property type="match status" value="1"/>
</dbReference>
<evidence type="ECO:0000256" key="1">
    <source>
        <dbReference type="ARBA" id="ARBA00007905"/>
    </source>
</evidence>
<reference evidence="6" key="1">
    <citation type="journal article" date="2019" name="Int. J. Syst. Evol. Microbiol.">
        <title>The Global Catalogue of Microorganisms (GCM) 10K type strain sequencing project: providing services to taxonomists for standard genome sequencing and annotation.</title>
        <authorList>
            <consortium name="The Broad Institute Genomics Platform"/>
            <consortium name="The Broad Institute Genome Sequencing Center for Infectious Disease"/>
            <person name="Wu L."/>
            <person name="Ma J."/>
        </authorList>
    </citation>
    <scope>NUCLEOTIDE SEQUENCE [LARGE SCALE GENOMIC DNA]</scope>
    <source>
        <strain evidence="6">CGMCC 4.1641</strain>
    </source>
</reference>
<dbReference type="PROSITE" id="PS00062">
    <property type="entry name" value="ALDOKETO_REDUCTASE_2"/>
    <property type="match status" value="1"/>
</dbReference>
<name>A0ABV8SKW5_9BACL</name>
<protein>
    <submittedName>
        <fullName evidence="5">Aldo/keto reductase</fullName>
    </submittedName>
</protein>
<dbReference type="SUPFAM" id="SSF51430">
    <property type="entry name" value="NAD(P)-linked oxidoreductase"/>
    <property type="match status" value="1"/>
</dbReference>
<dbReference type="InterPro" id="IPR023210">
    <property type="entry name" value="NADP_OxRdtase_dom"/>
</dbReference>
<keyword evidence="6" id="KW-1185">Reference proteome</keyword>
<dbReference type="Gene3D" id="3.20.20.100">
    <property type="entry name" value="NADP-dependent oxidoreductase domain"/>
    <property type="match status" value="1"/>
</dbReference>
<evidence type="ECO:0000259" key="4">
    <source>
        <dbReference type="Pfam" id="PF00248"/>
    </source>
</evidence>
<dbReference type="EMBL" id="JBHSED010000070">
    <property type="protein sequence ID" value="MFC4307019.1"/>
    <property type="molecule type" value="Genomic_DNA"/>
</dbReference>
<gene>
    <name evidence="5" type="ORF">ACFO1S_26710</name>
</gene>
<dbReference type="InterPro" id="IPR018170">
    <property type="entry name" value="Aldo/ket_reductase_CS"/>
</dbReference>
<dbReference type="PRINTS" id="PR00069">
    <property type="entry name" value="ALDKETRDTASE"/>
</dbReference>
<comment type="similarity">
    <text evidence="1">Belongs to the aldo/keto reductase family.</text>
</comment>
<organism evidence="5 6">
    <name type="scientific">Cohnella boryungensis</name>
    <dbReference type="NCBI Taxonomy" id="768479"/>
    <lineage>
        <taxon>Bacteria</taxon>
        <taxon>Bacillati</taxon>
        <taxon>Bacillota</taxon>
        <taxon>Bacilli</taxon>
        <taxon>Bacillales</taxon>
        <taxon>Paenibacillaceae</taxon>
        <taxon>Cohnella</taxon>
    </lineage>
</organism>
<evidence type="ECO:0000256" key="3">
    <source>
        <dbReference type="ARBA" id="ARBA00023002"/>
    </source>
</evidence>
<evidence type="ECO:0000313" key="6">
    <source>
        <dbReference type="Proteomes" id="UP001595755"/>
    </source>
</evidence>
<dbReference type="Pfam" id="PF00248">
    <property type="entry name" value="Aldo_ket_red"/>
    <property type="match status" value="1"/>
</dbReference>
<dbReference type="InterPro" id="IPR020471">
    <property type="entry name" value="AKR"/>
</dbReference>
<dbReference type="InterPro" id="IPR036812">
    <property type="entry name" value="NAD(P)_OxRdtase_dom_sf"/>
</dbReference>
<feature type="domain" description="NADP-dependent oxidoreductase" evidence="4">
    <location>
        <begin position="35"/>
        <end position="270"/>
    </location>
</feature>
<dbReference type="PIRSF" id="PIRSF000097">
    <property type="entry name" value="AKR"/>
    <property type="match status" value="1"/>
</dbReference>
<accession>A0ABV8SKW5</accession>
<proteinExistence type="inferred from homology"/>
<dbReference type="PANTHER" id="PTHR43827:SF3">
    <property type="entry name" value="NADP-DEPENDENT OXIDOREDUCTASE DOMAIN-CONTAINING PROTEIN"/>
    <property type="match status" value="1"/>
</dbReference>
<dbReference type="PANTHER" id="PTHR43827">
    <property type="entry name" value="2,5-DIKETO-D-GLUCONIC ACID REDUCTASE"/>
    <property type="match status" value="1"/>
</dbReference>
<dbReference type="Proteomes" id="UP001595755">
    <property type="component" value="Unassembled WGS sequence"/>
</dbReference>
<evidence type="ECO:0000313" key="5">
    <source>
        <dbReference type="EMBL" id="MFC4307019.1"/>
    </source>
</evidence>
<keyword evidence="2" id="KW-0521">NADP</keyword>